<accession>A0ABZ0I9Z8</accession>
<comment type="catalytic activity">
    <reaction evidence="2 4">
        <text>L-methionyl-[protein] + [thioredoxin]-disulfide + H2O = L-methionyl-(S)-S-oxide-[protein] + [thioredoxin]-dithiol</text>
        <dbReference type="Rhea" id="RHEA:14217"/>
        <dbReference type="Rhea" id="RHEA-COMP:10698"/>
        <dbReference type="Rhea" id="RHEA-COMP:10700"/>
        <dbReference type="Rhea" id="RHEA-COMP:12313"/>
        <dbReference type="Rhea" id="RHEA-COMP:12315"/>
        <dbReference type="ChEBI" id="CHEBI:15377"/>
        <dbReference type="ChEBI" id="CHEBI:16044"/>
        <dbReference type="ChEBI" id="CHEBI:29950"/>
        <dbReference type="ChEBI" id="CHEBI:44120"/>
        <dbReference type="ChEBI" id="CHEBI:50058"/>
        <dbReference type="EC" id="1.8.4.11"/>
    </reaction>
</comment>
<evidence type="ECO:0000256" key="3">
    <source>
        <dbReference type="ARBA" id="ARBA00048782"/>
    </source>
</evidence>
<proteinExistence type="inferred from homology"/>
<dbReference type="HAMAP" id="MF_01401">
    <property type="entry name" value="MsrA"/>
    <property type="match status" value="1"/>
</dbReference>
<feature type="domain" description="Peptide methionine sulphoxide reductase MsrA" evidence="5">
    <location>
        <begin position="40"/>
        <end position="186"/>
    </location>
</feature>
<dbReference type="Pfam" id="PF01625">
    <property type="entry name" value="PMSR"/>
    <property type="match status" value="1"/>
</dbReference>
<comment type="catalytic activity">
    <reaction evidence="3 4">
        <text>[thioredoxin]-disulfide + L-methionine + H2O = L-methionine (S)-S-oxide + [thioredoxin]-dithiol</text>
        <dbReference type="Rhea" id="RHEA:19993"/>
        <dbReference type="Rhea" id="RHEA-COMP:10698"/>
        <dbReference type="Rhea" id="RHEA-COMP:10700"/>
        <dbReference type="ChEBI" id="CHEBI:15377"/>
        <dbReference type="ChEBI" id="CHEBI:29950"/>
        <dbReference type="ChEBI" id="CHEBI:50058"/>
        <dbReference type="ChEBI" id="CHEBI:57844"/>
        <dbReference type="ChEBI" id="CHEBI:58772"/>
        <dbReference type="EC" id="1.8.4.11"/>
    </reaction>
</comment>
<protein>
    <recommendedName>
        <fullName evidence="4">Peptide methionine sulfoxide reductase MsrA</fullName>
        <shortName evidence="4">Protein-methionine-S-oxide reductase</shortName>
        <ecNumber evidence="4">1.8.4.11</ecNumber>
    </recommendedName>
    <alternativeName>
        <fullName evidence="4">Peptide-methionine (S)-S-oxide reductase</fullName>
        <shortName evidence="4">Peptide Met(O) reductase</shortName>
    </alternativeName>
</protein>
<dbReference type="GO" id="GO:0008113">
    <property type="term" value="F:peptide-methionine (S)-S-oxide reductase activity"/>
    <property type="evidence" value="ECO:0007669"/>
    <property type="project" value="UniProtKB-EC"/>
</dbReference>
<dbReference type="SUPFAM" id="SSF55068">
    <property type="entry name" value="Peptide methionine sulfoxide reductase"/>
    <property type="match status" value="1"/>
</dbReference>
<dbReference type="InterPro" id="IPR036509">
    <property type="entry name" value="Met_Sox_Rdtase_MsrA_sf"/>
</dbReference>
<evidence type="ECO:0000256" key="4">
    <source>
        <dbReference type="HAMAP-Rule" id="MF_01401"/>
    </source>
</evidence>
<reference evidence="6 7" key="1">
    <citation type="submission" date="2023-10" db="EMBL/GenBank/DDBJ databases">
        <title>Two novel species belonging to the OM43/NOR5 clade.</title>
        <authorList>
            <person name="Park M."/>
        </authorList>
    </citation>
    <scope>NUCLEOTIDE SEQUENCE [LARGE SCALE GENOMIC DNA]</scope>
    <source>
        <strain evidence="6 7">IMCC45268</strain>
    </source>
</reference>
<dbReference type="RefSeq" id="WP_407326863.1">
    <property type="nucleotide sequence ID" value="NZ_CP136865.1"/>
</dbReference>
<sequence length="216" mass="24142">MPRHTAQSSLLKNLTPLLAIAGFTAMMMQGIVAQAEERTASFAGGCFWCVESDFAKLNGVIDVVSGFTGGTLQNPTYRGNHEGHYEAAEVTYDSEQISYEELLVHFWRTVDPLDAGGQFCDRGFSYKTAVFVGNDEERQAAERTLAEVDALFPKDPVATVILPAGRFWPVEEYHQDYAEKNPLRYKYYRSSCGRDKRVKALWGDKDWGLNTAASPH</sequence>
<dbReference type="NCBIfam" id="TIGR00401">
    <property type="entry name" value="msrA"/>
    <property type="match status" value="1"/>
</dbReference>
<dbReference type="InterPro" id="IPR002569">
    <property type="entry name" value="Met_Sox_Rdtase_MsrA_dom"/>
</dbReference>
<feature type="active site" evidence="4">
    <location>
        <position position="46"/>
    </location>
</feature>
<dbReference type="Proteomes" id="UP001626549">
    <property type="component" value="Chromosome"/>
</dbReference>
<evidence type="ECO:0000259" key="5">
    <source>
        <dbReference type="Pfam" id="PF01625"/>
    </source>
</evidence>
<organism evidence="6 7">
    <name type="scientific">Congregibacter brevis</name>
    <dbReference type="NCBI Taxonomy" id="3081201"/>
    <lineage>
        <taxon>Bacteria</taxon>
        <taxon>Pseudomonadati</taxon>
        <taxon>Pseudomonadota</taxon>
        <taxon>Gammaproteobacteria</taxon>
        <taxon>Cellvibrionales</taxon>
        <taxon>Halieaceae</taxon>
        <taxon>Congregibacter</taxon>
    </lineage>
</organism>
<dbReference type="PANTHER" id="PTHR43774:SF1">
    <property type="entry name" value="PEPTIDE METHIONINE SULFOXIDE REDUCTASE MSRA 2"/>
    <property type="match status" value="1"/>
</dbReference>
<dbReference type="Gene3D" id="3.30.1060.10">
    <property type="entry name" value="Peptide methionine sulphoxide reductase MsrA"/>
    <property type="match status" value="1"/>
</dbReference>
<keyword evidence="1 4" id="KW-0560">Oxidoreductase</keyword>
<gene>
    <name evidence="4 6" type="primary">msrA</name>
    <name evidence="6" type="ORF">R0137_13105</name>
</gene>
<name>A0ABZ0I9Z8_9GAMM</name>
<comment type="similarity">
    <text evidence="4">Belongs to the MsrA Met sulfoxide reductase family.</text>
</comment>
<dbReference type="PANTHER" id="PTHR43774">
    <property type="entry name" value="PEPTIDE METHIONINE SULFOXIDE REDUCTASE"/>
    <property type="match status" value="1"/>
</dbReference>
<evidence type="ECO:0000256" key="2">
    <source>
        <dbReference type="ARBA" id="ARBA00047806"/>
    </source>
</evidence>
<evidence type="ECO:0000313" key="6">
    <source>
        <dbReference type="EMBL" id="WOJ96176.1"/>
    </source>
</evidence>
<dbReference type="EC" id="1.8.4.11" evidence="4"/>
<evidence type="ECO:0000313" key="7">
    <source>
        <dbReference type="Proteomes" id="UP001626549"/>
    </source>
</evidence>
<comment type="function">
    <text evidence="4">Has an important function as a repair enzyme for proteins that have been inactivated by oxidation. Catalyzes the reversible oxidation-reduction of methionine sulfoxide in proteins to methionine.</text>
</comment>
<keyword evidence="7" id="KW-1185">Reference proteome</keyword>
<evidence type="ECO:0000256" key="1">
    <source>
        <dbReference type="ARBA" id="ARBA00023002"/>
    </source>
</evidence>
<dbReference type="EMBL" id="CP136865">
    <property type="protein sequence ID" value="WOJ96176.1"/>
    <property type="molecule type" value="Genomic_DNA"/>
</dbReference>